<reference evidence="2 3" key="1">
    <citation type="submission" date="2019-07" db="EMBL/GenBank/DDBJ databases">
        <title>Whole genome shotgun sequence of Reyranella soli NBRC 108950.</title>
        <authorList>
            <person name="Hosoyama A."/>
            <person name="Uohara A."/>
            <person name="Ohji S."/>
            <person name="Ichikawa N."/>
        </authorList>
    </citation>
    <scope>NUCLEOTIDE SEQUENCE [LARGE SCALE GENOMIC DNA]</scope>
    <source>
        <strain evidence="2 3">NBRC 108950</strain>
    </source>
</reference>
<dbReference type="EMBL" id="BKAJ01000325">
    <property type="protein sequence ID" value="GEP62156.1"/>
    <property type="molecule type" value="Genomic_DNA"/>
</dbReference>
<feature type="compositionally biased region" description="Polar residues" evidence="1">
    <location>
        <begin position="43"/>
        <end position="56"/>
    </location>
</feature>
<evidence type="ECO:0000313" key="2">
    <source>
        <dbReference type="EMBL" id="GEP62156.1"/>
    </source>
</evidence>
<comment type="caution">
    <text evidence="2">The sequence shown here is derived from an EMBL/GenBank/DDBJ whole genome shotgun (WGS) entry which is preliminary data.</text>
</comment>
<dbReference type="Proteomes" id="UP000321058">
    <property type="component" value="Unassembled WGS sequence"/>
</dbReference>
<evidence type="ECO:0000313" key="3">
    <source>
        <dbReference type="Proteomes" id="UP000321058"/>
    </source>
</evidence>
<keyword evidence="3" id="KW-1185">Reference proteome</keyword>
<protein>
    <submittedName>
        <fullName evidence="2">Uncharacterized protein</fullName>
    </submittedName>
</protein>
<evidence type="ECO:0000256" key="1">
    <source>
        <dbReference type="SAM" id="MobiDB-lite"/>
    </source>
</evidence>
<feature type="region of interest" description="Disordered" evidence="1">
    <location>
        <begin position="43"/>
        <end position="63"/>
    </location>
</feature>
<accession>A0A512NT68</accession>
<proteinExistence type="predicted"/>
<gene>
    <name evidence="2" type="ORF">RSO01_93220</name>
</gene>
<organism evidence="2 3">
    <name type="scientific">Reyranella soli</name>
    <dbReference type="NCBI Taxonomy" id="1230389"/>
    <lineage>
        <taxon>Bacteria</taxon>
        <taxon>Pseudomonadati</taxon>
        <taxon>Pseudomonadota</taxon>
        <taxon>Alphaproteobacteria</taxon>
        <taxon>Hyphomicrobiales</taxon>
        <taxon>Reyranellaceae</taxon>
        <taxon>Reyranella</taxon>
    </lineage>
</organism>
<dbReference type="AlphaFoldDB" id="A0A512NT68"/>
<name>A0A512NT68_9HYPH</name>
<feature type="region of interest" description="Disordered" evidence="1">
    <location>
        <begin position="1"/>
        <end position="20"/>
    </location>
</feature>
<sequence>MRYLANIRPTATNAPRSPNRVVNMGLPESIAPYQSLLTGSWMSGRNTNELKNTSAKAIRRPSQ</sequence>